<dbReference type="PANTHER" id="PTHR31111:SF125">
    <property type="entry name" value="F-BOX PROTEIN CPR30-LIKE"/>
    <property type="match status" value="1"/>
</dbReference>
<dbReference type="Proteomes" id="UP000467841">
    <property type="component" value="Unassembled WGS sequence"/>
</dbReference>
<dbReference type="Gene3D" id="1.20.1280.50">
    <property type="match status" value="1"/>
</dbReference>
<evidence type="ECO:0000259" key="1">
    <source>
        <dbReference type="SMART" id="SM00256"/>
    </source>
</evidence>
<evidence type="ECO:0000313" key="2">
    <source>
        <dbReference type="EMBL" id="CAA7029804.1"/>
    </source>
</evidence>
<evidence type="ECO:0000313" key="3">
    <source>
        <dbReference type="Proteomes" id="UP000467841"/>
    </source>
</evidence>
<comment type="caution">
    <text evidence="2">The sequence shown here is derived from an EMBL/GenBank/DDBJ whole genome shotgun (WGS) entry which is preliminary data.</text>
</comment>
<keyword evidence="3" id="KW-1185">Reference proteome</keyword>
<accession>A0A6D2IHV1</accession>
<dbReference type="InterPro" id="IPR001810">
    <property type="entry name" value="F-box_dom"/>
</dbReference>
<protein>
    <recommendedName>
        <fullName evidence="1">F-box domain-containing protein</fullName>
    </recommendedName>
</protein>
<dbReference type="EMBL" id="CACVBM020001085">
    <property type="protein sequence ID" value="CAA7029804.1"/>
    <property type="molecule type" value="Genomic_DNA"/>
</dbReference>
<dbReference type="SMART" id="SM00256">
    <property type="entry name" value="FBOX"/>
    <property type="match status" value="1"/>
</dbReference>
<dbReference type="PANTHER" id="PTHR31111">
    <property type="entry name" value="BNAA05G37150D PROTEIN-RELATED"/>
    <property type="match status" value="1"/>
</dbReference>
<dbReference type="OrthoDB" id="1076913at2759"/>
<dbReference type="Pfam" id="PF08268">
    <property type="entry name" value="FBA_3"/>
    <property type="match status" value="1"/>
</dbReference>
<sequence>MKLRWRNLSEDLVFEILTRLPAKSIATCPCVSKLWASIIRRPDFTELFFTRSYARPQLLFACKNDSDSELFFFTSPQLQNPDMNLSLIAAKYHMNLPLDGSFRTCFPVPHVHGLVCVTYKRIVKERKETVRVICNPSTGEY</sequence>
<dbReference type="InterPro" id="IPR036047">
    <property type="entry name" value="F-box-like_dom_sf"/>
</dbReference>
<organism evidence="2 3">
    <name type="scientific">Microthlaspi erraticum</name>
    <dbReference type="NCBI Taxonomy" id="1685480"/>
    <lineage>
        <taxon>Eukaryota</taxon>
        <taxon>Viridiplantae</taxon>
        <taxon>Streptophyta</taxon>
        <taxon>Embryophyta</taxon>
        <taxon>Tracheophyta</taxon>
        <taxon>Spermatophyta</taxon>
        <taxon>Magnoliopsida</taxon>
        <taxon>eudicotyledons</taxon>
        <taxon>Gunneridae</taxon>
        <taxon>Pentapetalae</taxon>
        <taxon>rosids</taxon>
        <taxon>malvids</taxon>
        <taxon>Brassicales</taxon>
        <taxon>Brassicaceae</taxon>
        <taxon>Coluteocarpeae</taxon>
        <taxon>Microthlaspi</taxon>
    </lineage>
</organism>
<gene>
    <name evidence="2" type="ORF">MERR_LOCUS17039</name>
</gene>
<name>A0A6D2IHV1_9BRAS</name>
<dbReference type="InterPro" id="IPR013187">
    <property type="entry name" value="F-box-assoc_dom_typ3"/>
</dbReference>
<reference evidence="2" key="1">
    <citation type="submission" date="2020-01" db="EMBL/GenBank/DDBJ databases">
        <authorList>
            <person name="Mishra B."/>
        </authorList>
    </citation>
    <scope>NUCLEOTIDE SEQUENCE [LARGE SCALE GENOMIC DNA]</scope>
</reference>
<dbReference type="AlphaFoldDB" id="A0A6D2IHV1"/>
<feature type="domain" description="F-box" evidence="1">
    <location>
        <begin position="8"/>
        <end position="48"/>
    </location>
</feature>
<proteinExistence type="predicted"/>
<dbReference type="Pfam" id="PF00646">
    <property type="entry name" value="F-box"/>
    <property type="match status" value="1"/>
</dbReference>
<dbReference type="SUPFAM" id="SSF81383">
    <property type="entry name" value="F-box domain"/>
    <property type="match status" value="1"/>
</dbReference>